<organism evidence="7 8">
    <name type="scientific">Alkalidesulfovibrio alkalitolerans DSM 16529</name>
    <dbReference type="NCBI Taxonomy" id="1121439"/>
    <lineage>
        <taxon>Bacteria</taxon>
        <taxon>Pseudomonadati</taxon>
        <taxon>Thermodesulfobacteriota</taxon>
        <taxon>Desulfovibrionia</taxon>
        <taxon>Desulfovibrionales</taxon>
        <taxon>Desulfovibrionaceae</taxon>
        <taxon>Alkalidesulfovibrio</taxon>
    </lineage>
</organism>
<reference evidence="7 8" key="1">
    <citation type="journal article" date="2013" name="Genome Announc.">
        <title>Draft genome sequences for three mercury-methylating, sulfate-reducing bacteria.</title>
        <authorList>
            <person name="Brown S.D."/>
            <person name="Hurt R.A.Jr."/>
            <person name="Gilmour C.C."/>
            <person name="Elias D.A."/>
        </authorList>
    </citation>
    <scope>NUCLEOTIDE SEQUENCE [LARGE SCALE GENOMIC DNA]</scope>
    <source>
        <strain evidence="7 8">DSM 16529</strain>
    </source>
</reference>
<dbReference type="PANTHER" id="PTHR30250:SF11">
    <property type="entry name" value="O-ANTIGEN TRANSPORTER-RELATED"/>
    <property type="match status" value="1"/>
</dbReference>
<feature type="transmembrane region" description="Helical" evidence="6">
    <location>
        <begin position="215"/>
        <end position="237"/>
    </location>
</feature>
<name>S7TGE0_9BACT</name>
<feature type="transmembrane region" description="Helical" evidence="6">
    <location>
        <begin position="174"/>
        <end position="194"/>
    </location>
</feature>
<evidence type="ECO:0000313" key="8">
    <source>
        <dbReference type="Proteomes" id="UP000014975"/>
    </source>
</evidence>
<dbReference type="AlphaFoldDB" id="S7TGE0"/>
<keyword evidence="2" id="KW-1003">Cell membrane</keyword>
<dbReference type="PATRIC" id="fig|1121439.3.peg.179"/>
<dbReference type="Pfam" id="PF01943">
    <property type="entry name" value="Polysacc_synt"/>
    <property type="match status" value="1"/>
</dbReference>
<dbReference type="Proteomes" id="UP000014975">
    <property type="component" value="Unassembled WGS sequence"/>
</dbReference>
<feature type="transmembrane region" description="Helical" evidence="6">
    <location>
        <begin position="413"/>
        <end position="434"/>
    </location>
</feature>
<protein>
    <submittedName>
        <fullName evidence="7">Polysaccharide biosynthesis protein</fullName>
    </submittedName>
</protein>
<accession>S7TGE0</accession>
<feature type="transmembrane region" description="Helical" evidence="6">
    <location>
        <begin position="143"/>
        <end position="168"/>
    </location>
</feature>
<comment type="caution">
    <text evidence="7">The sequence shown here is derived from an EMBL/GenBank/DDBJ whole genome shotgun (WGS) entry which is preliminary data.</text>
</comment>
<feature type="transmembrane region" description="Helical" evidence="6">
    <location>
        <begin position="84"/>
        <end position="105"/>
    </location>
</feature>
<dbReference type="InterPro" id="IPR002797">
    <property type="entry name" value="Polysacc_synth"/>
</dbReference>
<feature type="transmembrane region" description="Helical" evidence="6">
    <location>
        <begin position="111"/>
        <end position="131"/>
    </location>
</feature>
<evidence type="ECO:0000256" key="2">
    <source>
        <dbReference type="ARBA" id="ARBA00022475"/>
    </source>
</evidence>
<comment type="subcellular location">
    <subcellularLocation>
        <location evidence="1">Cell membrane</location>
        <topology evidence="1">Multi-pass membrane protein</topology>
    </subcellularLocation>
</comment>
<feature type="transmembrane region" description="Helical" evidence="6">
    <location>
        <begin position="326"/>
        <end position="346"/>
    </location>
</feature>
<keyword evidence="4 6" id="KW-1133">Transmembrane helix</keyword>
<feature type="transmembrane region" description="Helical" evidence="6">
    <location>
        <begin position="386"/>
        <end position="406"/>
    </location>
</feature>
<evidence type="ECO:0000256" key="5">
    <source>
        <dbReference type="ARBA" id="ARBA00023136"/>
    </source>
</evidence>
<dbReference type="EMBL" id="ATHI01000001">
    <property type="protein sequence ID" value="EPR36267.1"/>
    <property type="molecule type" value="Genomic_DNA"/>
</dbReference>
<dbReference type="InterPro" id="IPR050833">
    <property type="entry name" value="Poly_Biosynth_Transport"/>
</dbReference>
<feature type="transmembrane region" description="Helical" evidence="6">
    <location>
        <begin position="249"/>
        <end position="275"/>
    </location>
</feature>
<dbReference type="RefSeq" id="WP_020885681.1">
    <property type="nucleotide sequence ID" value="NZ_ATHI01000001.1"/>
</dbReference>
<dbReference type="STRING" id="1121439.dsat_1795"/>
<keyword evidence="8" id="KW-1185">Reference proteome</keyword>
<evidence type="ECO:0000313" key="7">
    <source>
        <dbReference type="EMBL" id="EPR36267.1"/>
    </source>
</evidence>
<feature type="transmembrane region" description="Helical" evidence="6">
    <location>
        <begin position="358"/>
        <end position="380"/>
    </location>
</feature>
<feature type="transmembrane region" description="Helical" evidence="6">
    <location>
        <begin position="40"/>
        <end position="63"/>
    </location>
</feature>
<keyword evidence="3 6" id="KW-0812">Transmembrane</keyword>
<gene>
    <name evidence="7" type="ORF">dsat_1795</name>
</gene>
<proteinExistence type="predicted"/>
<evidence type="ECO:0000256" key="6">
    <source>
        <dbReference type="SAM" id="Phobius"/>
    </source>
</evidence>
<dbReference type="GO" id="GO:0005886">
    <property type="term" value="C:plasma membrane"/>
    <property type="evidence" value="ECO:0007669"/>
    <property type="project" value="UniProtKB-SubCell"/>
</dbReference>
<evidence type="ECO:0000256" key="4">
    <source>
        <dbReference type="ARBA" id="ARBA00022989"/>
    </source>
</evidence>
<feature type="transmembrane region" description="Helical" evidence="6">
    <location>
        <begin position="296"/>
        <end position="320"/>
    </location>
</feature>
<evidence type="ECO:0000256" key="3">
    <source>
        <dbReference type="ARBA" id="ARBA00022692"/>
    </source>
</evidence>
<evidence type="ECO:0000256" key="1">
    <source>
        <dbReference type="ARBA" id="ARBA00004651"/>
    </source>
</evidence>
<sequence length="479" mass="49585">MHYTRAVLSVGALRILSVLLAALFLAGVTAVVPPQVYGRYILVLSCAQVVVGALLAWPNQGFLRYGREEFTAKSGIGGFLGARLALHGGLLALLVPAAVLLGPVLAEWADVGEGVAVLFLVMSFAIMPLSDMGGVAAQATGRFLAFGTSVFVQRLLQVAVIGFIYAGLSATWEALYLASLAGYALAAILAWLLVPREAWAGLRVRSGDVRRLVAYGRLLPVSIMAAYLITWMDAWFIKFFLDAAYVGQYSWAYSVTLVATTLLVPVAAVLGPKAVDLHLSGEKGRQHGLSQGIRSACLLLAALVPLGLGLVALACAVLPLGDYGRASSVLLILCAGVAFQAGMALVEPRIYADERLVPRAVVISVAMAGLNALGNLLLIPRLGIEGAAFATAAAYGAGMFMQWTLLGMPRAGPVLAGLAGVGVAALFAVMPPAWSLSLGGALTVAALALGRATGRFSGLSGVLPAWAAVLVAPGVRKSP</sequence>
<feature type="transmembrane region" description="Helical" evidence="6">
    <location>
        <begin position="454"/>
        <end position="475"/>
    </location>
</feature>
<dbReference type="eggNOG" id="COG2244">
    <property type="taxonomic scope" value="Bacteria"/>
</dbReference>
<keyword evidence="5 6" id="KW-0472">Membrane</keyword>
<dbReference type="PANTHER" id="PTHR30250">
    <property type="entry name" value="PST FAMILY PREDICTED COLANIC ACID TRANSPORTER"/>
    <property type="match status" value="1"/>
</dbReference>